<dbReference type="InterPro" id="IPR020904">
    <property type="entry name" value="Sc_DH/Rdtase_CS"/>
</dbReference>
<evidence type="ECO:0000256" key="4">
    <source>
        <dbReference type="RuleBase" id="RU000363"/>
    </source>
</evidence>
<dbReference type="AlphaFoldDB" id="A0AAW0GHI4"/>
<dbReference type="PANTHER" id="PTHR43976:SF16">
    <property type="entry name" value="SHORT-CHAIN DEHYDROGENASE_REDUCTASE FAMILY PROTEIN"/>
    <property type="match status" value="1"/>
</dbReference>
<evidence type="ECO:0008006" key="7">
    <source>
        <dbReference type="Google" id="ProtNLM"/>
    </source>
</evidence>
<name>A0AAW0GHI4_9APHY</name>
<keyword evidence="3" id="KW-0560">Oxidoreductase</keyword>
<protein>
    <recommendedName>
        <fullName evidence="7">NAD(P)-binding protein</fullName>
    </recommendedName>
</protein>
<dbReference type="PANTHER" id="PTHR43976">
    <property type="entry name" value="SHORT CHAIN DEHYDROGENASE"/>
    <property type="match status" value="1"/>
</dbReference>
<keyword evidence="2" id="KW-0521">NADP</keyword>
<evidence type="ECO:0000313" key="6">
    <source>
        <dbReference type="Proteomes" id="UP001385951"/>
    </source>
</evidence>
<evidence type="ECO:0000256" key="1">
    <source>
        <dbReference type="ARBA" id="ARBA00006484"/>
    </source>
</evidence>
<dbReference type="SUPFAM" id="SSF51735">
    <property type="entry name" value="NAD(P)-binding Rossmann-fold domains"/>
    <property type="match status" value="1"/>
</dbReference>
<dbReference type="PRINTS" id="PR00080">
    <property type="entry name" value="SDRFAMILY"/>
</dbReference>
<reference evidence="5 6" key="1">
    <citation type="submission" date="2022-09" db="EMBL/GenBank/DDBJ databases">
        <authorList>
            <person name="Palmer J.M."/>
        </authorList>
    </citation>
    <scope>NUCLEOTIDE SEQUENCE [LARGE SCALE GENOMIC DNA]</scope>
    <source>
        <strain evidence="5 6">DSM 7382</strain>
    </source>
</reference>
<evidence type="ECO:0000256" key="2">
    <source>
        <dbReference type="ARBA" id="ARBA00022857"/>
    </source>
</evidence>
<dbReference type="Gene3D" id="3.40.50.720">
    <property type="entry name" value="NAD(P)-binding Rossmann-like Domain"/>
    <property type="match status" value="1"/>
</dbReference>
<dbReference type="InterPro" id="IPR036291">
    <property type="entry name" value="NAD(P)-bd_dom_sf"/>
</dbReference>
<proteinExistence type="inferred from homology"/>
<gene>
    <name evidence="5" type="ORF">QCA50_005764</name>
</gene>
<sequence length="287" mass="30899">MSNPRIWLITGASSGLGREMAELVLKKGEIAVATARKPETLDDLEAAYPASQLLVLKLDVTKLEDIKAAFIQIQQVFGRLDVVFNNAGYTMAGEVEATPEGDARALFDTNFWGAVNVAREAVSFFREVNKPSGGLLLNVSSMLGIYSAPCAGFYTASKHALEGLMEAFAGELDPDWNIKISNLELGYFRTEIMKKLSTVYAHPAYTKPTLPTVAARTILLGDLPGGSAPAEGVQRIFDLSLLPDIPLHFALGKDAVGAIKAHVENLGRDATKFESWSEGLTGLELVA</sequence>
<keyword evidence="6" id="KW-1185">Reference proteome</keyword>
<dbReference type="PRINTS" id="PR00081">
    <property type="entry name" value="GDHRDH"/>
</dbReference>
<dbReference type="GO" id="GO:0016491">
    <property type="term" value="F:oxidoreductase activity"/>
    <property type="evidence" value="ECO:0007669"/>
    <property type="project" value="UniProtKB-KW"/>
</dbReference>
<dbReference type="Proteomes" id="UP001385951">
    <property type="component" value="Unassembled WGS sequence"/>
</dbReference>
<accession>A0AAW0GHI4</accession>
<dbReference type="PROSITE" id="PS00061">
    <property type="entry name" value="ADH_SHORT"/>
    <property type="match status" value="1"/>
</dbReference>
<comment type="similarity">
    <text evidence="1 4">Belongs to the short-chain dehydrogenases/reductases (SDR) family.</text>
</comment>
<dbReference type="InterPro" id="IPR002347">
    <property type="entry name" value="SDR_fam"/>
</dbReference>
<dbReference type="InterPro" id="IPR051911">
    <property type="entry name" value="SDR_oxidoreductase"/>
</dbReference>
<evidence type="ECO:0000313" key="5">
    <source>
        <dbReference type="EMBL" id="KAK7690665.1"/>
    </source>
</evidence>
<dbReference type="CDD" id="cd05374">
    <property type="entry name" value="17beta-HSD-like_SDR_c"/>
    <property type="match status" value="1"/>
</dbReference>
<dbReference type="Pfam" id="PF00106">
    <property type="entry name" value="adh_short"/>
    <property type="match status" value="1"/>
</dbReference>
<dbReference type="EMBL" id="JASBNA010000006">
    <property type="protein sequence ID" value="KAK7690665.1"/>
    <property type="molecule type" value="Genomic_DNA"/>
</dbReference>
<organism evidence="5 6">
    <name type="scientific">Cerrena zonata</name>
    <dbReference type="NCBI Taxonomy" id="2478898"/>
    <lineage>
        <taxon>Eukaryota</taxon>
        <taxon>Fungi</taxon>
        <taxon>Dikarya</taxon>
        <taxon>Basidiomycota</taxon>
        <taxon>Agaricomycotina</taxon>
        <taxon>Agaricomycetes</taxon>
        <taxon>Polyporales</taxon>
        <taxon>Cerrenaceae</taxon>
        <taxon>Cerrena</taxon>
    </lineage>
</organism>
<evidence type="ECO:0000256" key="3">
    <source>
        <dbReference type="ARBA" id="ARBA00023002"/>
    </source>
</evidence>
<comment type="caution">
    <text evidence="5">The sequence shown here is derived from an EMBL/GenBank/DDBJ whole genome shotgun (WGS) entry which is preliminary data.</text>
</comment>